<dbReference type="AlphaFoldDB" id="A0AA97PPM7"/>
<protein>
    <submittedName>
        <fullName evidence="1">Uncharacterized protein</fullName>
    </submittedName>
</protein>
<organism evidence="1">
    <name type="scientific">Pyricularia oryzae (strain Y34)</name>
    <name type="common">Rice blast fungus</name>
    <name type="synonym">Magnaporthe oryzae</name>
    <dbReference type="NCBI Taxonomy" id="1143189"/>
    <lineage>
        <taxon>Eukaryota</taxon>
        <taxon>Fungi</taxon>
        <taxon>Dikarya</taxon>
        <taxon>Ascomycota</taxon>
        <taxon>Pezizomycotina</taxon>
        <taxon>Sordariomycetes</taxon>
        <taxon>Sordariomycetidae</taxon>
        <taxon>Magnaporthales</taxon>
        <taxon>Pyriculariaceae</taxon>
        <taxon>Pyricularia</taxon>
    </lineage>
</organism>
<sequence length="60" mass="6292">MLQIAGLPCGGIGTVGLRLYGYTKIKVEQLWTRGSGSPGGDGGRRLEIVAKGDVRLFASD</sequence>
<accession>A0AA97PPM7</accession>
<reference evidence="1" key="1">
    <citation type="journal article" date="2012" name="PLoS Genet.">
        <title>Comparative analysis of the genomes of two field isolates of the rice blast fungus Magnaporthe oryzae.</title>
        <authorList>
            <person name="Xue M."/>
            <person name="Yang J."/>
            <person name="Li Z."/>
            <person name="Hu S."/>
            <person name="Yao N."/>
            <person name="Dean R.A."/>
            <person name="Zhao W."/>
            <person name="Shen M."/>
            <person name="Zhang H."/>
            <person name="Li C."/>
            <person name="Liu L."/>
            <person name="Cao L."/>
            <person name="Xu X."/>
            <person name="Xing Y."/>
            <person name="Hsiang T."/>
            <person name="Zhang Z."/>
            <person name="Xu J.R."/>
            <person name="Peng Y.L."/>
        </authorList>
    </citation>
    <scope>NUCLEOTIDE SEQUENCE</scope>
    <source>
        <strain evidence="1">Y34</strain>
    </source>
</reference>
<proteinExistence type="predicted"/>
<name>A0AA97PPM7_PYRO3</name>
<dbReference type="Proteomes" id="UP000011086">
    <property type="component" value="Unassembled WGS sequence"/>
</dbReference>
<gene>
    <name evidence="1" type="ORF">OOU_Y34scaffold00216g12</name>
</gene>
<dbReference type="EMBL" id="JH793081">
    <property type="protein sequence ID" value="ELQ42304.1"/>
    <property type="molecule type" value="Genomic_DNA"/>
</dbReference>
<evidence type="ECO:0000313" key="1">
    <source>
        <dbReference type="EMBL" id="ELQ42304.1"/>
    </source>
</evidence>